<protein>
    <submittedName>
        <fullName evidence="2">Uncharacterized protein</fullName>
    </submittedName>
</protein>
<accession>A0A4Z2HME1</accession>
<dbReference type="AlphaFoldDB" id="A0A4Z2HME1"/>
<dbReference type="Proteomes" id="UP000314294">
    <property type="component" value="Unassembled WGS sequence"/>
</dbReference>
<gene>
    <name evidence="2" type="ORF">EYF80_022789</name>
</gene>
<keyword evidence="3" id="KW-1185">Reference proteome</keyword>
<reference evidence="2 3" key="1">
    <citation type="submission" date="2019-03" db="EMBL/GenBank/DDBJ databases">
        <title>First draft genome of Liparis tanakae, snailfish: a comprehensive survey of snailfish specific genes.</title>
        <authorList>
            <person name="Kim W."/>
            <person name="Song I."/>
            <person name="Jeong J.-H."/>
            <person name="Kim D."/>
            <person name="Kim S."/>
            <person name="Ryu S."/>
            <person name="Song J.Y."/>
            <person name="Lee S.K."/>
        </authorList>
    </citation>
    <scope>NUCLEOTIDE SEQUENCE [LARGE SCALE GENOMIC DNA]</scope>
    <source>
        <tissue evidence="2">Muscle</tissue>
    </source>
</reference>
<organism evidence="2 3">
    <name type="scientific">Liparis tanakae</name>
    <name type="common">Tanaka's snailfish</name>
    <dbReference type="NCBI Taxonomy" id="230148"/>
    <lineage>
        <taxon>Eukaryota</taxon>
        <taxon>Metazoa</taxon>
        <taxon>Chordata</taxon>
        <taxon>Craniata</taxon>
        <taxon>Vertebrata</taxon>
        <taxon>Euteleostomi</taxon>
        <taxon>Actinopterygii</taxon>
        <taxon>Neopterygii</taxon>
        <taxon>Teleostei</taxon>
        <taxon>Neoteleostei</taxon>
        <taxon>Acanthomorphata</taxon>
        <taxon>Eupercaria</taxon>
        <taxon>Perciformes</taxon>
        <taxon>Cottioidei</taxon>
        <taxon>Cottales</taxon>
        <taxon>Liparidae</taxon>
        <taxon>Liparis</taxon>
    </lineage>
</organism>
<dbReference type="EMBL" id="SRLO01000211">
    <property type="protein sequence ID" value="TNN67016.1"/>
    <property type="molecule type" value="Genomic_DNA"/>
</dbReference>
<proteinExistence type="predicted"/>
<comment type="caution">
    <text evidence="2">The sequence shown here is derived from an EMBL/GenBank/DDBJ whole genome shotgun (WGS) entry which is preliminary data.</text>
</comment>
<evidence type="ECO:0000313" key="2">
    <source>
        <dbReference type="EMBL" id="TNN67016.1"/>
    </source>
</evidence>
<feature type="region of interest" description="Disordered" evidence="1">
    <location>
        <begin position="35"/>
        <end position="67"/>
    </location>
</feature>
<feature type="compositionally biased region" description="Basic and acidic residues" evidence="1">
    <location>
        <begin position="35"/>
        <end position="57"/>
    </location>
</feature>
<evidence type="ECO:0000313" key="3">
    <source>
        <dbReference type="Proteomes" id="UP000314294"/>
    </source>
</evidence>
<evidence type="ECO:0000256" key="1">
    <source>
        <dbReference type="SAM" id="MobiDB-lite"/>
    </source>
</evidence>
<sequence>MPGEKKESLDSPYHQRPLPDEAILVAHFSLHVEADHQLVDDHADDGAEERGEHRHQEPAVSHPAEGE</sequence>
<name>A0A4Z2HME1_9TELE</name>